<gene>
    <name evidence="9" type="primary">ARSB</name>
    <name evidence="9" type="ORF">BLAG_LOCUS25037</name>
</gene>
<evidence type="ECO:0000256" key="2">
    <source>
        <dbReference type="ARBA" id="ARBA00008779"/>
    </source>
</evidence>
<dbReference type="PANTHER" id="PTHR10342">
    <property type="entry name" value="ARYLSULFATASE"/>
    <property type="match status" value="1"/>
</dbReference>
<evidence type="ECO:0000256" key="5">
    <source>
        <dbReference type="ARBA" id="ARBA00022837"/>
    </source>
</evidence>
<dbReference type="PROSITE" id="PS00149">
    <property type="entry name" value="SULFATASE_2"/>
    <property type="match status" value="1"/>
</dbReference>
<proteinExistence type="inferred from homology"/>
<accession>A0A8K0AEI0</accession>
<dbReference type="GO" id="GO:0008484">
    <property type="term" value="F:sulfuric ester hydrolase activity"/>
    <property type="evidence" value="ECO:0007669"/>
    <property type="project" value="InterPro"/>
</dbReference>
<dbReference type="PANTHER" id="PTHR10342:SF273">
    <property type="entry name" value="RE14504P"/>
    <property type="match status" value="1"/>
</dbReference>
<reference evidence="9" key="1">
    <citation type="submission" date="2022-01" db="EMBL/GenBank/DDBJ databases">
        <authorList>
            <person name="Braso-Vives M."/>
        </authorList>
    </citation>
    <scope>NUCLEOTIDE SEQUENCE</scope>
</reference>
<dbReference type="SUPFAM" id="SSF53649">
    <property type="entry name" value="Alkaline phosphatase-like"/>
    <property type="match status" value="1"/>
</dbReference>
<feature type="region of interest" description="Disordered" evidence="7">
    <location>
        <begin position="199"/>
        <end position="233"/>
    </location>
</feature>
<keyword evidence="10" id="KW-1185">Reference proteome</keyword>
<dbReference type="InterPro" id="IPR000917">
    <property type="entry name" value="Sulfatase_N"/>
</dbReference>
<dbReference type="InterPro" id="IPR017850">
    <property type="entry name" value="Alkaline_phosphatase_core_sf"/>
</dbReference>
<dbReference type="OrthoDB" id="103349at2759"/>
<keyword evidence="6" id="KW-0325">Glycoprotein</keyword>
<protein>
    <submittedName>
        <fullName evidence="9">ARSB protein</fullName>
    </submittedName>
</protein>
<dbReference type="Gene3D" id="3.40.720.10">
    <property type="entry name" value="Alkaline Phosphatase, subunit A"/>
    <property type="match status" value="1"/>
</dbReference>
<evidence type="ECO:0000256" key="3">
    <source>
        <dbReference type="ARBA" id="ARBA00022723"/>
    </source>
</evidence>
<evidence type="ECO:0000256" key="6">
    <source>
        <dbReference type="ARBA" id="ARBA00023180"/>
    </source>
</evidence>
<dbReference type="InterPro" id="IPR024607">
    <property type="entry name" value="Sulfatase_CS"/>
</dbReference>
<organism evidence="9 10">
    <name type="scientific">Branchiostoma lanceolatum</name>
    <name type="common">Common lancelet</name>
    <name type="synonym">Amphioxus lanceolatum</name>
    <dbReference type="NCBI Taxonomy" id="7740"/>
    <lineage>
        <taxon>Eukaryota</taxon>
        <taxon>Metazoa</taxon>
        <taxon>Chordata</taxon>
        <taxon>Cephalochordata</taxon>
        <taxon>Leptocardii</taxon>
        <taxon>Amphioxiformes</taxon>
        <taxon>Branchiostomatidae</taxon>
        <taxon>Branchiostoma</taxon>
    </lineage>
</organism>
<keyword evidence="4" id="KW-0378">Hydrolase</keyword>
<keyword evidence="3" id="KW-0479">Metal-binding</keyword>
<evidence type="ECO:0000256" key="1">
    <source>
        <dbReference type="ARBA" id="ARBA00001913"/>
    </source>
</evidence>
<dbReference type="AlphaFoldDB" id="A0A8K0AEI0"/>
<sequence>MTGYFPYHVGMQHGAMLPEQPAGVPSKFTFLPEKLKELGYSTHVVGKWHLGFCNWNYTPTYRGFDSFYGFYNGQDDYYKHTVLGGLDLRDDKEVVKTKDGEYSTYFFTDRIVDIIEKNPLGLPLFLYLPFQNVHEPLQVPKRFEDMYSNVQNENRRIFLGMVSAMDEAIGNVTMAMKKAGLWDNTLLIFTADDDPCSRLVPDNPGSRGRNCRPRYGRRESTGHPGVGPALPTY</sequence>
<comment type="similarity">
    <text evidence="2">Belongs to the sulfatase family.</text>
</comment>
<keyword evidence="5" id="KW-0106">Calcium</keyword>
<dbReference type="Proteomes" id="UP000838412">
    <property type="component" value="Chromosome 9"/>
</dbReference>
<evidence type="ECO:0000313" key="10">
    <source>
        <dbReference type="Proteomes" id="UP000838412"/>
    </source>
</evidence>
<dbReference type="Pfam" id="PF00884">
    <property type="entry name" value="Sulfatase"/>
    <property type="match status" value="1"/>
</dbReference>
<comment type="cofactor">
    <cofactor evidence="1">
        <name>Ca(2+)</name>
        <dbReference type="ChEBI" id="CHEBI:29108"/>
    </cofactor>
</comment>
<evidence type="ECO:0000256" key="7">
    <source>
        <dbReference type="SAM" id="MobiDB-lite"/>
    </source>
</evidence>
<feature type="domain" description="Sulfatase N-terminal" evidence="8">
    <location>
        <begin position="1"/>
        <end position="193"/>
    </location>
</feature>
<dbReference type="GO" id="GO:0046872">
    <property type="term" value="F:metal ion binding"/>
    <property type="evidence" value="ECO:0007669"/>
    <property type="project" value="UniProtKB-KW"/>
</dbReference>
<evidence type="ECO:0000256" key="4">
    <source>
        <dbReference type="ARBA" id="ARBA00022801"/>
    </source>
</evidence>
<name>A0A8K0AEI0_BRALA</name>
<dbReference type="EMBL" id="OV696694">
    <property type="protein sequence ID" value="CAH1273828.1"/>
    <property type="molecule type" value="Genomic_DNA"/>
</dbReference>
<evidence type="ECO:0000259" key="8">
    <source>
        <dbReference type="Pfam" id="PF00884"/>
    </source>
</evidence>
<dbReference type="InterPro" id="IPR047115">
    <property type="entry name" value="ARSB"/>
</dbReference>
<evidence type="ECO:0000313" key="9">
    <source>
        <dbReference type="EMBL" id="CAH1273828.1"/>
    </source>
</evidence>